<dbReference type="InterPro" id="IPR041657">
    <property type="entry name" value="HTH_17"/>
</dbReference>
<gene>
    <name evidence="3" type="ORF">D2V04_06060</name>
</gene>
<evidence type="ECO:0000313" key="3">
    <source>
        <dbReference type="EMBL" id="RIV79789.1"/>
    </source>
</evidence>
<dbReference type="EMBL" id="QXFK01000014">
    <property type="protein sequence ID" value="RIV79789.1"/>
    <property type="molecule type" value="Genomic_DNA"/>
</dbReference>
<keyword evidence="3" id="KW-0238">DNA-binding</keyword>
<evidence type="ECO:0000256" key="1">
    <source>
        <dbReference type="SAM" id="MobiDB-lite"/>
    </source>
</evidence>
<evidence type="ECO:0000313" key="4">
    <source>
        <dbReference type="Proteomes" id="UP000285092"/>
    </source>
</evidence>
<dbReference type="GO" id="GO:0003677">
    <property type="term" value="F:DNA binding"/>
    <property type="evidence" value="ECO:0007669"/>
    <property type="project" value="UniProtKB-KW"/>
</dbReference>
<dbReference type="InterPro" id="IPR010093">
    <property type="entry name" value="SinI_DNA-bd"/>
</dbReference>
<feature type="compositionally biased region" description="Polar residues" evidence="1">
    <location>
        <begin position="60"/>
        <end position="79"/>
    </location>
</feature>
<name>A0A418NKT9_9SPHN</name>
<comment type="caution">
    <text evidence="3">The sequence shown here is derived from an EMBL/GenBank/DDBJ whole genome shotgun (WGS) entry which is preliminary data.</text>
</comment>
<sequence length="121" mass="13176">MNAHFTPKPRPYSVAQLAERWGCSEGLVYKLIRSGDLQCFRPGALIRISAAEVERYECQASNENIPSSDSTKASQSSGGRTPARGRSVAVIDSPRKIGPPPRQRRQSAGKSATVHRGPWAD</sequence>
<feature type="domain" description="Helix-turn-helix" evidence="2">
    <location>
        <begin position="12"/>
        <end position="56"/>
    </location>
</feature>
<dbReference type="NCBIfam" id="TIGR01764">
    <property type="entry name" value="excise"/>
    <property type="match status" value="1"/>
</dbReference>
<reference evidence="3 4" key="1">
    <citation type="submission" date="2018-08" db="EMBL/GenBank/DDBJ databases">
        <title>Altererythrobacter sp.Ery1 and Ery12, the genome sequencing of novel strains in genus Alterythrobacter.</title>
        <authorList>
            <person name="Cheng H."/>
            <person name="Wu Y.-H."/>
            <person name="Fang C."/>
            <person name="Xu X.-W."/>
        </authorList>
    </citation>
    <scope>NUCLEOTIDE SEQUENCE [LARGE SCALE GENOMIC DNA]</scope>
    <source>
        <strain evidence="3 4">Ery1</strain>
    </source>
</reference>
<feature type="region of interest" description="Disordered" evidence="1">
    <location>
        <begin position="60"/>
        <end position="121"/>
    </location>
</feature>
<dbReference type="AlphaFoldDB" id="A0A418NKT9"/>
<dbReference type="Pfam" id="PF12728">
    <property type="entry name" value="HTH_17"/>
    <property type="match status" value="1"/>
</dbReference>
<dbReference type="OrthoDB" id="7872598at2"/>
<organism evidence="3 4">
    <name type="scientific">Pelagerythrobacter aerophilus</name>
    <dbReference type="NCBI Taxonomy" id="2306995"/>
    <lineage>
        <taxon>Bacteria</taxon>
        <taxon>Pseudomonadati</taxon>
        <taxon>Pseudomonadota</taxon>
        <taxon>Alphaproteobacteria</taxon>
        <taxon>Sphingomonadales</taxon>
        <taxon>Erythrobacteraceae</taxon>
        <taxon>Pelagerythrobacter</taxon>
    </lineage>
</organism>
<evidence type="ECO:0000259" key="2">
    <source>
        <dbReference type="Pfam" id="PF12728"/>
    </source>
</evidence>
<dbReference type="Proteomes" id="UP000285092">
    <property type="component" value="Unassembled WGS sequence"/>
</dbReference>
<proteinExistence type="predicted"/>
<accession>A0A418NKT9</accession>
<protein>
    <submittedName>
        <fullName evidence="3">DNA-binding protein</fullName>
    </submittedName>
</protein>
<keyword evidence="4" id="KW-1185">Reference proteome</keyword>